<proteinExistence type="predicted"/>
<feature type="compositionally biased region" description="Basic and acidic residues" evidence="1">
    <location>
        <begin position="1"/>
        <end position="16"/>
    </location>
</feature>
<reference evidence="2" key="1">
    <citation type="submission" date="2022-07" db="EMBL/GenBank/DDBJ databases">
        <title>Genome Sequence of Xylaria arbuscula.</title>
        <authorList>
            <person name="Buettner E."/>
        </authorList>
    </citation>
    <scope>NUCLEOTIDE SEQUENCE</scope>
    <source>
        <strain evidence="2">VT107</strain>
    </source>
</reference>
<comment type="caution">
    <text evidence="2">The sequence shown here is derived from an EMBL/GenBank/DDBJ whole genome shotgun (WGS) entry which is preliminary data.</text>
</comment>
<evidence type="ECO:0000313" key="2">
    <source>
        <dbReference type="EMBL" id="KAJ3561415.1"/>
    </source>
</evidence>
<dbReference type="Proteomes" id="UP001148614">
    <property type="component" value="Unassembled WGS sequence"/>
</dbReference>
<name>A0A9W8N7Y1_9PEZI</name>
<feature type="region of interest" description="Disordered" evidence="1">
    <location>
        <begin position="1"/>
        <end position="27"/>
    </location>
</feature>
<protein>
    <submittedName>
        <fullName evidence="2">Uncharacterized protein</fullName>
    </submittedName>
</protein>
<accession>A0A9W8N7Y1</accession>
<dbReference type="AlphaFoldDB" id="A0A9W8N7Y1"/>
<evidence type="ECO:0000256" key="1">
    <source>
        <dbReference type="SAM" id="MobiDB-lite"/>
    </source>
</evidence>
<organism evidence="2 3">
    <name type="scientific">Xylaria arbuscula</name>
    <dbReference type="NCBI Taxonomy" id="114810"/>
    <lineage>
        <taxon>Eukaryota</taxon>
        <taxon>Fungi</taxon>
        <taxon>Dikarya</taxon>
        <taxon>Ascomycota</taxon>
        <taxon>Pezizomycotina</taxon>
        <taxon>Sordariomycetes</taxon>
        <taxon>Xylariomycetidae</taxon>
        <taxon>Xylariales</taxon>
        <taxon>Xylariaceae</taxon>
        <taxon>Xylaria</taxon>
    </lineage>
</organism>
<sequence>MVTEFQKQDKKAKSDTSVETPGKGSPWDENQCCEYNVRLRFGDGVILDGPWEGKTKTGITKGREVQWGKSMGSKMGGYLLGWPLQDVFTIGIKTKVPKAHGLHEALRLLELALTAKQGLDKLDTRVLAELGGLALLAGLEHGGLTSLEKRP</sequence>
<keyword evidence="3" id="KW-1185">Reference proteome</keyword>
<dbReference type="EMBL" id="JANPWZ010002075">
    <property type="protein sequence ID" value="KAJ3561415.1"/>
    <property type="molecule type" value="Genomic_DNA"/>
</dbReference>
<evidence type="ECO:0000313" key="3">
    <source>
        <dbReference type="Proteomes" id="UP001148614"/>
    </source>
</evidence>
<gene>
    <name evidence="2" type="ORF">NPX13_g8955</name>
</gene>